<reference evidence="6 7" key="1">
    <citation type="submission" date="2020-08" db="EMBL/GenBank/DDBJ databases">
        <authorList>
            <person name="Koutsovoulos G."/>
            <person name="Danchin GJ E."/>
        </authorList>
    </citation>
    <scope>NUCLEOTIDE SEQUENCE [LARGE SCALE GENOMIC DNA]</scope>
</reference>
<dbReference type="InterPro" id="IPR035979">
    <property type="entry name" value="RBD_domain_sf"/>
</dbReference>
<feature type="compositionally biased region" description="Polar residues" evidence="4">
    <location>
        <begin position="1"/>
        <end position="14"/>
    </location>
</feature>
<comment type="subcellular location">
    <subcellularLocation>
        <location evidence="1">Nucleus</location>
    </subcellularLocation>
</comment>
<feature type="region of interest" description="Disordered" evidence="4">
    <location>
        <begin position="1"/>
        <end position="86"/>
    </location>
</feature>
<dbReference type="InterPro" id="IPR012677">
    <property type="entry name" value="Nucleotide-bd_a/b_plait_sf"/>
</dbReference>
<name>A0A6V7VXV3_MELEN</name>
<evidence type="ECO:0000259" key="5">
    <source>
        <dbReference type="PROSITE" id="PS50102"/>
    </source>
</evidence>
<dbReference type="InterPro" id="IPR000504">
    <property type="entry name" value="RRM_dom"/>
</dbReference>
<dbReference type="PANTHER" id="PTHR48033:SF10">
    <property type="entry name" value="RNA-BINDING PROTEIN SQUID"/>
    <property type="match status" value="1"/>
</dbReference>
<feature type="compositionally biased region" description="Polar residues" evidence="4">
    <location>
        <begin position="55"/>
        <end position="67"/>
    </location>
</feature>
<dbReference type="GO" id="GO:0003723">
    <property type="term" value="F:RNA binding"/>
    <property type="evidence" value="ECO:0007669"/>
    <property type="project" value="UniProtKB-UniRule"/>
</dbReference>
<feature type="compositionally biased region" description="Basic and acidic residues" evidence="4">
    <location>
        <begin position="26"/>
        <end position="39"/>
    </location>
</feature>
<dbReference type="SMART" id="SM00360">
    <property type="entry name" value="RRM"/>
    <property type="match status" value="2"/>
</dbReference>
<sequence>MPSVENKTLDSVSEQMAGMALTSTERNNKQQVEDRERDGSNNSGNDQATNDKTENNGYDSKTINEQNEIVVEDSDEPNDDGTEQKKIFCGGISYDTTGDDLASHFSQFGSIKEAQVKYDRMTGRSRGFAFVEFETVDGCRASLTLREQTIKGKQCEIKPAKTREVGYMNKKVFVGGLPIDFSENELREHFQQYGRVEDVEWPLDKVSKARKSFAFVVFESEEAAEKAAAHPKHHFADRECDVKKAVPQSRRPHFGGLGGIGNFSRSTGGGLLLRGGYGGGGIRCAASGGGGGNSAYLTGGGGGGDSHLHHQQHHQPQHQMQLYYPPHQAAQTSAAAWYHQMNATAAWYNAAYNGGAWYGAAPTAASSTAVAAPQFPT</sequence>
<dbReference type="Gene3D" id="3.30.70.330">
    <property type="match status" value="2"/>
</dbReference>
<dbReference type="PROSITE" id="PS50102">
    <property type="entry name" value="RRM"/>
    <property type="match status" value="2"/>
</dbReference>
<keyword evidence="2" id="KW-0539">Nucleus</keyword>
<evidence type="ECO:0000256" key="1">
    <source>
        <dbReference type="ARBA" id="ARBA00004123"/>
    </source>
</evidence>
<feature type="compositionally biased region" description="Acidic residues" evidence="4">
    <location>
        <begin position="70"/>
        <end position="81"/>
    </location>
</feature>
<proteinExistence type="predicted"/>
<dbReference type="GO" id="GO:0010468">
    <property type="term" value="P:regulation of gene expression"/>
    <property type="evidence" value="ECO:0007669"/>
    <property type="project" value="TreeGrafter"/>
</dbReference>
<dbReference type="AlphaFoldDB" id="A0A6V7VXV3"/>
<comment type="caution">
    <text evidence="6">The sequence shown here is derived from an EMBL/GenBank/DDBJ whole genome shotgun (WGS) entry which is preliminary data.</text>
</comment>
<dbReference type="PANTHER" id="PTHR48033">
    <property type="entry name" value="RNA-BINDING (RRM/RBD/RNP MOTIFS) FAMILY PROTEIN"/>
    <property type="match status" value="1"/>
</dbReference>
<evidence type="ECO:0000256" key="2">
    <source>
        <dbReference type="ARBA" id="ARBA00023242"/>
    </source>
</evidence>
<keyword evidence="3" id="KW-0694">RNA-binding</keyword>
<accession>A0A6V7VXV3</accession>
<gene>
    <name evidence="6" type="ORF">MENT_LOCUS31791</name>
</gene>
<organism evidence="6 7">
    <name type="scientific">Meloidogyne enterolobii</name>
    <name type="common">Root-knot nematode worm</name>
    <name type="synonym">Meloidogyne mayaguensis</name>
    <dbReference type="NCBI Taxonomy" id="390850"/>
    <lineage>
        <taxon>Eukaryota</taxon>
        <taxon>Metazoa</taxon>
        <taxon>Ecdysozoa</taxon>
        <taxon>Nematoda</taxon>
        <taxon>Chromadorea</taxon>
        <taxon>Rhabditida</taxon>
        <taxon>Tylenchina</taxon>
        <taxon>Tylenchomorpha</taxon>
        <taxon>Tylenchoidea</taxon>
        <taxon>Meloidogynidae</taxon>
        <taxon>Meloidogyninae</taxon>
        <taxon>Meloidogyne</taxon>
    </lineage>
</organism>
<dbReference type="EMBL" id="CAJEWN010000352">
    <property type="protein sequence ID" value="CAD2179767.1"/>
    <property type="molecule type" value="Genomic_DNA"/>
</dbReference>
<evidence type="ECO:0000313" key="6">
    <source>
        <dbReference type="EMBL" id="CAD2179767.1"/>
    </source>
</evidence>
<evidence type="ECO:0000256" key="4">
    <source>
        <dbReference type="SAM" id="MobiDB-lite"/>
    </source>
</evidence>
<dbReference type="Pfam" id="PF00076">
    <property type="entry name" value="RRM_1"/>
    <property type="match status" value="2"/>
</dbReference>
<dbReference type="OrthoDB" id="1875751at2759"/>
<dbReference type="SUPFAM" id="SSF54928">
    <property type="entry name" value="RNA-binding domain, RBD"/>
    <property type="match status" value="2"/>
</dbReference>
<evidence type="ECO:0000256" key="3">
    <source>
        <dbReference type="PROSITE-ProRule" id="PRU00176"/>
    </source>
</evidence>
<dbReference type="Proteomes" id="UP000580250">
    <property type="component" value="Unassembled WGS sequence"/>
</dbReference>
<feature type="domain" description="RRM" evidence="5">
    <location>
        <begin position="170"/>
        <end position="247"/>
    </location>
</feature>
<protein>
    <recommendedName>
        <fullName evidence="5">RRM domain-containing protein</fullName>
    </recommendedName>
</protein>
<feature type="domain" description="RRM" evidence="5">
    <location>
        <begin position="85"/>
        <end position="162"/>
    </location>
</feature>
<dbReference type="GO" id="GO:0005654">
    <property type="term" value="C:nucleoplasm"/>
    <property type="evidence" value="ECO:0007669"/>
    <property type="project" value="TreeGrafter"/>
</dbReference>
<dbReference type="GO" id="GO:0000785">
    <property type="term" value="C:chromatin"/>
    <property type="evidence" value="ECO:0007669"/>
    <property type="project" value="TreeGrafter"/>
</dbReference>
<evidence type="ECO:0000313" key="7">
    <source>
        <dbReference type="Proteomes" id="UP000580250"/>
    </source>
</evidence>